<name>A0A2U1EXH0_9PSEU</name>
<dbReference type="InterPro" id="IPR036249">
    <property type="entry name" value="Thioredoxin-like_sf"/>
</dbReference>
<organism evidence="2 3">
    <name type="scientific">Actinomycetospora cinnamomea</name>
    <dbReference type="NCBI Taxonomy" id="663609"/>
    <lineage>
        <taxon>Bacteria</taxon>
        <taxon>Bacillati</taxon>
        <taxon>Actinomycetota</taxon>
        <taxon>Actinomycetes</taxon>
        <taxon>Pseudonocardiales</taxon>
        <taxon>Pseudonocardiaceae</taxon>
        <taxon>Actinomycetospora</taxon>
    </lineage>
</organism>
<accession>A0A2U1EXH0</accession>
<keyword evidence="3" id="KW-1185">Reference proteome</keyword>
<dbReference type="GO" id="GO:0016491">
    <property type="term" value="F:oxidoreductase activity"/>
    <property type="evidence" value="ECO:0007669"/>
    <property type="project" value="InterPro"/>
</dbReference>
<dbReference type="Gene3D" id="3.40.30.10">
    <property type="entry name" value="Glutaredoxin"/>
    <property type="match status" value="1"/>
</dbReference>
<protein>
    <submittedName>
        <fullName evidence="2">AhpC/TSA family protein</fullName>
    </submittedName>
</protein>
<evidence type="ECO:0000259" key="1">
    <source>
        <dbReference type="Pfam" id="PF00578"/>
    </source>
</evidence>
<dbReference type="EMBL" id="QEKW01000017">
    <property type="protein sequence ID" value="PVZ04625.1"/>
    <property type="molecule type" value="Genomic_DNA"/>
</dbReference>
<evidence type="ECO:0000313" key="3">
    <source>
        <dbReference type="Proteomes" id="UP000245639"/>
    </source>
</evidence>
<reference evidence="2 3" key="1">
    <citation type="submission" date="2018-04" db="EMBL/GenBank/DDBJ databases">
        <title>Genomic Encyclopedia of Type Strains, Phase IV (KMG-IV): sequencing the most valuable type-strain genomes for metagenomic binning, comparative biology and taxonomic classification.</title>
        <authorList>
            <person name="Goeker M."/>
        </authorList>
    </citation>
    <scope>NUCLEOTIDE SEQUENCE [LARGE SCALE GENOMIC DNA]</scope>
    <source>
        <strain evidence="2 3">DSM 45771</strain>
    </source>
</reference>
<dbReference type="SUPFAM" id="SSF52833">
    <property type="entry name" value="Thioredoxin-like"/>
    <property type="match status" value="1"/>
</dbReference>
<dbReference type="Proteomes" id="UP000245639">
    <property type="component" value="Unassembled WGS sequence"/>
</dbReference>
<evidence type="ECO:0000313" key="2">
    <source>
        <dbReference type="EMBL" id="PVZ04625.1"/>
    </source>
</evidence>
<feature type="domain" description="Alkyl hydroperoxide reductase subunit C/ Thiol specific antioxidant" evidence="1">
    <location>
        <begin position="2"/>
        <end position="59"/>
    </location>
</feature>
<dbReference type="Pfam" id="PF00578">
    <property type="entry name" value="AhpC-TSA"/>
    <property type="match status" value="1"/>
</dbReference>
<proteinExistence type="predicted"/>
<sequence length="158" mass="16955">MVGISVDAPPRNAAMVDKLRLPFPLLADEDGEQAIKPFEVWHEGADLARPAVIVLDRDGREAVRQVGQDFADRLPDGVLLARVQALGLPATSQDAPAPGKASPSAKAMPFAALKPYFLGGRFTSISLGDRVPEAKERADVMREMYDGFIDAVDSTRAA</sequence>
<dbReference type="AlphaFoldDB" id="A0A2U1EXH0"/>
<gene>
    <name evidence="2" type="ORF">C8D89_11778</name>
</gene>
<dbReference type="GO" id="GO:0016209">
    <property type="term" value="F:antioxidant activity"/>
    <property type="evidence" value="ECO:0007669"/>
    <property type="project" value="InterPro"/>
</dbReference>
<dbReference type="InterPro" id="IPR000866">
    <property type="entry name" value="AhpC/TSA"/>
</dbReference>
<comment type="caution">
    <text evidence="2">The sequence shown here is derived from an EMBL/GenBank/DDBJ whole genome shotgun (WGS) entry which is preliminary data.</text>
</comment>